<dbReference type="SUPFAM" id="SSF50249">
    <property type="entry name" value="Nucleic acid-binding proteins"/>
    <property type="match status" value="1"/>
</dbReference>
<dbReference type="InterPro" id="IPR045113">
    <property type="entry name" value="Rpb7-like"/>
</dbReference>
<dbReference type="InterPro" id="IPR012340">
    <property type="entry name" value="NA-bd_OB-fold"/>
</dbReference>
<evidence type="ECO:0000313" key="8">
    <source>
        <dbReference type="Proteomes" id="UP001162131"/>
    </source>
</evidence>
<feature type="domain" description="S1 motif" evidence="6">
    <location>
        <begin position="81"/>
        <end position="146"/>
    </location>
</feature>
<dbReference type="Proteomes" id="UP001162131">
    <property type="component" value="Unassembled WGS sequence"/>
</dbReference>
<comment type="caution">
    <text evidence="7">The sequence shown here is derived from an EMBL/GenBank/DDBJ whole genome shotgun (WGS) entry which is preliminary data.</text>
</comment>
<sequence>MSMFILYTLKVQTELEPELLGLNIREAITLKLEERFIGKVLKNEGVCVAIYSFEIEQTFVRELYLESELVAKIVVFKPFIGEILTGKIKESNSEGITVSMVFIDALIPAAYLADPSGFDEQEGVFVWHFDEHDLFYDIGETIRFKVHAFALPFEDSASVQLLGRANEDGLGLLQWWVTS</sequence>
<reference evidence="7" key="1">
    <citation type="submission" date="2021-09" db="EMBL/GenBank/DDBJ databases">
        <authorList>
            <consortium name="AG Swart"/>
            <person name="Singh M."/>
            <person name="Singh A."/>
            <person name="Seah K."/>
            <person name="Emmerich C."/>
        </authorList>
    </citation>
    <scope>NUCLEOTIDE SEQUENCE</scope>
    <source>
        <strain evidence="7">ATCC30299</strain>
    </source>
</reference>
<evidence type="ECO:0000256" key="2">
    <source>
        <dbReference type="ARBA" id="ARBA00009307"/>
    </source>
</evidence>
<dbReference type="Pfam" id="PF08292">
    <property type="entry name" value="RNA_pol_Rbc25"/>
    <property type="match status" value="1"/>
</dbReference>
<dbReference type="Gene3D" id="2.40.50.140">
    <property type="entry name" value="Nucleic acid-binding proteins"/>
    <property type="match status" value="1"/>
</dbReference>
<comment type="similarity">
    <text evidence="2">Belongs to the eukaryotic RPB7/RPC8 RNA polymerase subunit family.</text>
</comment>
<dbReference type="EMBL" id="CAJZBQ010000052">
    <property type="protein sequence ID" value="CAG9330836.1"/>
    <property type="molecule type" value="Genomic_DNA"/>
</dbReference>
<dbReference type="PANTHER" id="PTHR12709">
    <property type="entry name" value="DNA-DIRECTED RNA POLYMERASE II, III"/>
    <property type="match status" value="1"/>
</dbReference>
<dbReference type="GO" id="GO:0005666">
    <property type="term" value="C:RNA polymerase III complex"/>
    <property type="evidence" value="ECO:0007669"/>
    <property type="project" value="TreeGrafter"/>
</dbReference>
<proteinExistence type="inferred from homology"/>
<name>A0AAU9JZE5_9CILI</name>
<evidence type="ECO:0000256" key="1">
    <source>
        <dbReference type="ARBA" id="ARBA00004123"/>
    </source>
</evidence>
<keyword evidence="8" id="KW-1185">Reference proteome</keyword>
<organism evidence="7 8">
    <name type="scientific">Blepharisma stoltei</name>
    <dbReference type="NCBI Taxonomy" id="1481888"/>
    <lineage>
        <taxon>Eukaryota</taxon>
        <taxon>Sar</taxon>
        <taxon>Alveolata</taxon>
        <taxon>Ciliophora</taxon>
        <taxon>Postciliodesmatophora</taxon>
        <taxon>Heterotrichea</taxon>
        <taxon>Heterotrichida</taxon>
        <taxon>Blepharismidae</taxon>
        <taxon>Blepharisma</taxon>
    </lineage>
</organism>
<evidence type="ECO:0000256" key="4">
    <source>
        <dbReference type="ARBA" id="ARBA00023163"/>
    </source>
</evidence>
<evidence type="ECO:0000256" key="5">
    <source>
        <dbReference type="ARBA" id="ARBA00023242"/>
    </source>
</evidence>
<keyword evidence="4" id="KW-0804">Transcription</keyword>
<dbReference type="SUPFAM" id="SSF88798">
    <property type="entry name" value="N-terminal, heterodimerisation domain of RBP7 (RpoE)"/>
    <property type="match status" value="1"/>
</dbReference>
<dbReference type="Pfam" id="PF03876">
    <property type="entry name" value="SHS2_Rpb7-N"/>
    <property type="match status" value="1"/>
</dbReference>
<dbReference type="GO" id="GO:0003676">
    <property type="term" value="F:nucleic acid binding"/>
    <property type="evidence" value="ECO:0007669"/>
    <property type="project" value="InterPro"/>
</dbReference>
<evidence type="ECO:0000256" key="3">
    <source>
        <dbReference type="ARBA" id="ARBA00022478"/>
    </source>
</evidence>
<accession>A0AAU9JZE5</accession>
<dbReference type="GO" id="GO:0006384">
    <property type="term" value="P:transcription initiation at RNA polymerase III promoter"/>
    <property type="evidence" value="ECO:0007669"/>
    <property type="project" value="TreeGrafter"/>
</dbReference>
<dbReference type="InterPro" id="IPR003029">
    <property type="entry name" value="S1_domain"/>
</dbReference>
<dbReference type="InterPro" id="IPR036898">
    <property type="entry name" value="RNA_pol_Rpb7-like_N_sf"/>
</dbReference>
<dbReference type="InterPro" id="IPR013238">
    <property type="entry name" value="RNA_pol_III_Rbc25"/>
</dbReference>
<dbReference type="InterPro" id="IPR005576">
    <property type="entry name" value="Rpb7-like_N"/>
</dbReference>
<protein>
    <recommendedName>
        <fullName evidence="6">S1 motif domain-containing protein</fullName>
    </recommendedName>
</protein>
<dbReference type="PROSITE" id="PS50126">
    <property type="entry name" value="S1"/>
    <property type="match status" value="1"/>
</dbReference>
<keyword evidence="3" id="KW-0240">DNA-directed RNA polymerase</keyword>
<evidence type="ECO:0000259" key="6">
    <source>
        <dbReference type="PROSITE" id="PS50126"/>
    </source>
</evidence>
<gene>
    <name evidence="7" type="ORF">BSTOLATCC_MIC52248</name>
</gene>
<comment type="subcellular location">
    <subcellularLocation>
        <location evidence="1">Nucleus</location>
    </subcellularLocation>
</comment>
<dbReference type="PANTHER" id="PTHR12709:SF1">
    <property type="entry name" value="DNA-DIRECTED RNA POLYMERASE III SUBUNIT RPC8"/>
    <property type="match status" value="1"/>
</dbReference>
<keyword evidence="5" id="KW-0539">Nucleus</keyword>
<dbReference type="Gene3D" id="3.30.1490.120">
    <property type="entry name" value="RNA polymerase Rpb7-like, N-terminal domain"/>
    <property type="match status" value="1"/>
</dbReference>
<evidence type="ECO:0000313" key="7">
    <source>
        <dbReference type="EMBL" id="CAG9330836.1"/>
    </source>
</evidence>
<dbReference type="AlphaFoldDB" id="A0AAU9JZE5"/>